<dbReference type="Pfam" id="PF07726">
    <property type="entry name" value="AAA_3"/>
    <property type="match status" value="1"/>
</dbReference>
<proteinExistence type="predicted"/>
<dbReference type="InterPro" id="IPR027417">
    <property type="entry name" value="P-loop_NTPase"/>
</dbReference>
<dbReference type="SUPFAM" id="SSF52540">
    <property type="entry name" value="P-loop containing nucleoside triphosphate hydrolases"/>
    <property type="match status" value="1"/>
</dbReference>
<dbReference type="Gene3D" id="3.40.50.300">
    <property type="entry name" value="P-loop containing nucleotide triphosphate hydrolases"/>
    <property type="match status" value="1"/>
</dbReference>
<dbReference type="Proteomes" id="UP000635565">
    <property type="component" value="Unassembled WGS sequence"/>
</dbReference>
<sequence length="323" mass="35455">MQSVQDLATAVQRVIGNVERVIVGKAEPVAFSLIAVICHGHILIEDVPGVGKTVLTKAIARSIGCSFKRIQFTPDLLPSDVTGVSIYNQKSSNFEFRPGPIMSQIVLADEVNRATPKTQSALLEAMEEAQVTVDGVTYHLPQPFMVMATQNPIEYEGTFPLPEAQLDRFMMSIKLGYPRAEDEINILDSHQHHHPLEDLAQIMTADELILIQQQVRSIHVDPSIREYIVAIANATRNHQNIYLGVSPRGSLALFRAAQALAAIRGRGYVIPDDIKLLVKPTLAHRIIVTPAARVRSVTPAHLLDEILQSVPVPNAWVGGGRGR</sequence>
<reference evidence="3 4" key="1">
    <citation type="journal article" date="2021" name="Int. J. Syst. Evol. Microbiol.">
        <title>Reticulibacter mediterranei gen. nov., sp. nov., within the new family Reticulibacteraceae fam. nov., and Ktedonospora formicarum gen. nov., sp. nov., Ktedonobacter robiniae sp. nov., Dictyobacter formicarum sp. nov. and Dictyobacter arantiisoli sp. nov., belonging to the class Ktedonobacteria.</title>
        <authorList>
            <person name="Yabe S."/>
            <person name="Zheng Y."/>
            <person name="Wang C.M."/>
            <person name="Sakai Y."/>
            <person name="Abe K."/>
            <person name="Yokota A."/>
            <person name="Donadio S."/>
            <person name="Cavaletti L."/>
            <person name="Monciardini P."/>
        </authorList>
    </citation>
    <scope>NUCLEOTIDE SEQUENCE [LARGE SCALE GENOMIC DNA]</scope>
    <source>
        <strain evidence="3 4">SOSP1-9</strain>
    </source>
</reference>
<dbReference type="EMBL" id="BNJJ01000005">
    <property type="protein sequence ID" value="GHO84202.1"/>
    <property type="molecule type" value="Genomic_DNA"/>
</dbReference>
<dbReference type="InterPro" id="IPR050764">
    <property type="entry name" value="CbbQ/NirQ/NorQ/GpvN"/>
</dbReference>
<dbReference type="PANTHER" id="PTHR42759:SF5">
    <property type="entry name" value="METHANOL DEHYDROGENASE REGULATOR"/>
    <property type="match status" value="1"/>
</dbReference>
<dbReference type="RefSeq" id="WP_201361840.1">
    <property type="nucleotide sequence ID" value="NZ_BNJJ01000005.1"/>
</dbReference>
<name>A0ABQ3VE70_9CHLR</name>
<dbReference type="InterPro" id="IPR011703">
    <property type="entry name" value="ATPase_AAA-3"/>
</dbReference>
<dbReference type="PIRSF" id="PIRSF002849">
    <property type="entry name" value="AAA_ATPase_chaperone_MoxR_prd"/>
    <property type="match status" value="1"/>
</dbReference>
<gene>
    <name evidence="3" type="ORF">KSZ_22080</name>
</gene>
<accession>A0ABQ3VE70</accession>
<dbReference type="Pfam" id="PF17863">
    <property type="entry name" value="AAA_lid_2"/>
    <property type="match status" value="1"/>
</dbReference>
<evidence type="ECO:0000259" key="2">
    <source>
        <dbReference type="Pfam" id="PF17863"/>
    </source>
</evidence>
<organism evidence="3 4">
    <name type="scientific">Dictyobacter formicarum</name>
    <dbReference type="NCBI Taxonomy" id="2778368"/>
    <lineage>
        <taxon>Bacteria</taxon>
        <taxon>Bacillati</taxon>
        <taxon>Chloroflexota</taxon>
        <taxon>Ktedonobacteria</taxon>
        <taxon>Ktedonobacterales</taxon>
        <taxon>Dictyobacteraceae</taxon>
        <taxon>Dictyobacter</taxon>
    </lineage>
</organism>
<dbReference type="PANTHER" id="PTHR42759">
    <property type="entry name" value="MOXR FAMILY PROTEIN"/>
    <property type="match status" value="1"/>
</dbReference>
<dbReference type="Gene3D" id="1.10.8.80">
    <property type="entry name" value="Magnesium chelatase subunit I, C-Terminal domain"/>
    <property type="match status" value="1"/>
</dbReference>
<feature type="domain" description="ATPase AAA-3" evidence="1">
    <location>
        <begin position="41"/>
        <end position="171"/>
    </location>
</feature>
<feature type="domain" description="ChlI/MoxR AAA lid" evidence="2">
    <location>
        <begin position="234"/>
        <end position="305"/>
    </location>
</feature>
<evidence type="ECO:0000259" key="1">
    <source>
        <dbReference type="Pfam" id="PF07726"/>
    </source>
</evidence>
<protein>
    <submittedName>
        <fullName evidence="3">ATPase</fullName>
    </submittedName>
</protein>
<evidence type="ECO:0000313" key="3">
    <source>
        <dbReference type="EMBL" id="GHO84202.1"/>
    </source>
</evidence>
<comment type="caution">
    <text evidence="3">The sequence shown here is derived from an EMBL/GenBank/DDBJ whole genome shotgun (WGS) entry which is preliminary data.</text>
</comment>
<keyword evidence="4" id="KW-1185">Reference proteome</keyword>
<dbReference type="InterPro" id="IPR041628">
    <property type="entry name" value="ChlI/MoxR_AAA_lid"/>
</dbReference>
<evidence type="ECO:0000313" key="4">
    <source>
        <dbReference type="Proteomes" id="UP000635565"/>
    </source>
</evidence>